<dbReference type="EMBL" id="CAAE01007124">
    <property type="protein sequence ID" value="CAF89751.1"/>
    <property type="molecule type" value="Genomic_DNA"/>
</dbReference>
<comment type="caution">
    <text evidence="5">The sequence shown here is derived from an EMBL/GenBank/DDBJ whole genome shotgun (WGS) entry which is preliminary data.</text>
</comment>
<dbReference type="GO" id="GO:0016191">
    <property type="term" value="P:synaptic vesicle uncoating"/>
    <property type="evidence" value="ECO:0007669"/>
    <property type="project" value="TreeGrafter"/>
</dbReference>
<reference evidence="5" key="2">
    <citation type="submission" date="2004-02" db="EMBL/GenBank/DDBJ databases">
        <authorList>
            <consortium name="Genoscope"/>
            <consortium name="Whitehead Institute Centre for Genome Research"/>
        </authorList>
    </citation>
    <scope>NUCLEOTIDE SEQUENCE</scope>
</reference>
<comment type="similarity">
    <text evidence="1">Belongs to the endophilin family.</text>
</comment>
<name>Q4TBI1_TETNG</name>
<dbReference type="Pfam" id="PF03114">
    <property type="entry name" value="BAR"/>
    <property type="match status" value="2"/>
</dbReference>
<dbReference type="GO" id="GO:0098793">
    <property type="term" value="C:presynapse"/>
    <property type="evidence" value="ECO:0007669"/>
    <property type="project" value="TreeGrafter"/>
</dbReference>
<organism evidence="5">
    <name type="scientific">Tetraodon nigroviridis</name>
    <name type="common">Spotted green pufferfish</name>
    <name type="synonym">Chelonodon nigroviridis</name>
    <dbReference type="NCBI Taxonomy" id="99883"/>
    <lineage>
        <taxon>Eukaryota</taxon>
        <taxon>Metazoa</taxon>
        <taxon>Chordata</taxon>
        <taxon>Craniata</taxon>
        <taxon>Vertebrata</taxon>
        <taxon>Euteleostomi</taxon>
        <taxon>Actinopterygii</taxon>
        <taxon>Neopterygii</taxon>
        <taxon>Teleostei</taxon>
        <taxon>Neoteleostei</taxon>
        <taxon>Acanthomorphata</taxon>
        <taxon>Eupercaria</taxon>
        <taxon>Tetraodontiformes</taxon>
        <taxon>Tetradontoidea</taxon>
        <taxon>Tetraodontidae</taxon>
        <taxon>Tetraodon</taxon>
    </lineage>
</organism>
<dbReference type="InterPro" id="IPR001452">
    <property type="entry name" value="SH3_domain"/>
</dbReference>
<sequence length="446" mass="49695">MSVSGMKKQLHRANQLLNERLMGAKGTKLEEDFLKMERVKSVFKCSELWRRFESSRSVCPPSVLRLSSVCQSVAVIHALLTELLPRTTAFLQPNPADRARLSVLNAVSRLRGRARRVGYPQTEGLLGDCMLQYGQELGAASEFGNLQQRRCVERHFRTFVVLNVCAAFCRAGGALSGAGEALHLVAQARDALLVDVKCTFIDPLQGLHDSQLKEIRVRSVSQAPPRFRPPLTPFWLLPQDQLKKVSSRRLDFDYKRRRSGKVPAGELQQAWGKFVTSRELAEGSMFALLQNDVDQLRILASLVTALLDFHRNAHRILLGLHGNLQTRQVQAECRLTAASNEPQRRFRPAKMRLGSEASGRRAGLLPLLSVAPTGSSVRTANTLVLDQPCCRAMYSFHPNQDGELDFSEGDLIVLTKQVDVNWYEGTLGGRSGLFPVCYVDVLVPLP</sequence>
<evidence type="ECO:0000313" key="5">
    <source>
        <dbReference type="EMBL" id="CAF89751.1"/>
    </source>
</evidence>
<dbReference type="InterPro" id="IPR027267">
    <property type="entry name" value="AH/BAR_dom_sf"/>
</dbReference>
<dbReference type="InterPro" id="IPR004148">
    <property type="entry name" value="BAR_dom"/>
</dbReference>
<dbReference type="PANTHER" id="PTHR14167">
    <property type="entry name" value="SH3 DOMAIN-CONTAINING"/>
    <property type="match status" value="1"/>
</dbReference>
<feature type="domain" description="SH3" evidence="4">
    <location>
        <begin position="385"/>
        <end position="444"/>
    </location>
</feature>
<evidence type="ECO:0000256" key="1">
    <source>
        <dbReference type="ARBA" id="ARBA00006697"/>
    </source>
</evidence>
<keyword evidence="2 3" id="KW-0728">SH3 domain</keyword>
<dbReference type="PROSITE" id="PS50002">
    <property type="entry name" value="SH3"/>
    <property type="match status" value="1"/>
</dbReference>
<protein>
    <submittedName>
        <fullName evidence="5">(spotted green pufferfish) hypothetical protein</fullName>
    </submittedName>
</protein>
<proteinExistence type="inferred from homology"/>
<dbReference type="SUPFAM" id="SSF103657">
    <property type="entry name" value="BAR/IMD domain-like"/>
    <property type="match status" value="1"/>
</dbReference>
<dbReference type="GO" id="GO:0005737">
    <property type="term" value="C:cytoplasm"/>
    <property type="evidence" value="ECO:0007669"/>
    <property type="project" value="InterPro"/>
</dbReference>
<dbReference type="GO" id="GO:0098978">
    <property type="term" value="C:glutamatergic synapse"/>
    <property type="evidence" value="ECO:0007669"/>
    <property type="project" value="TreeGrafter"/>
</dbReference>
<accession>Q4TBI1</accession>
<evidence type="ECO:0000259" key="4">
    <source>
        <dbReference type="PROSITE" id="PS50002"/>
    </source>
</evidence>
<dbReference type="InterPro" id="IPR036028">
    <property type="entry name" value="SH3-like_dom_sf"/>
</dbReference>
<evidence type="ECO:0000256" key="3">
    <source>
        <dbReference type="PROSITE-ProRule" id="PRU00192"/>
    </source>
</evidence>
<dbReference type="OrthoDB" id="443981at2759"/>
<dbReference type="Gene3D" id="1.20.1270.60">
    <property type="entry name" value="Arfaptin homology (AH) domain/BAR domain"/>
    <property type="match status" value="2"/>
</dbReference>
<dbReference type="PANTHER" id="PTHR14167:SF45">
    <property type="entry name" value="ENDOPHILIN-A3"/>
    <property type="match status" value="1"/>
</dbReference>
<gene>
    <name evidence="5" type="ORF">GSTENG00003750001</name>
</gene>
<dbReference type="AlphaFoldDB" id="Q4TBI1"/>
<evidence type="ECO:0000256" key="2">
    <source>
        <dbReference type="ARBA" id="ARBA00022443"/>
    </source>
</evidence>
<dbReference type="KEGG" id="tng:GSTEN00003750G001"/>
<reference evidence="5" key="1">
    <citation type="journal article" date="2004" name="Nature">
        <title>Genome duplication in the teleost fish Tetraodon nigroviridis reveals the early vertebrate proto-karyotype.</title>
        <authorList>
            <person name="Jaillon O."/>
            <person name="Aury J.-M."/>
            <person name="Brunet F."/>
            <person name="Petit J.-L."/>
            <person name="Stange-Thomann N."/>
            <person name="Mauceli E."/>
            <person name="Bouneau L."/>
            <person name="Fischer C."/>
            <person name="Ozouf-Costaz C."/>
            <person name="Bernot A."/>
            <person name="Nicaud S."/>
            <person name="Jaffe D."/>
            <person name="Fisher S."/>
            <person name="Lutfalla G."/>
            <person name="Dossat C."/>
            <person name="Segurens B."/>
            <person name="Dasilva C."/>
            <person name="Salanoubat M."/>
            <person name="Levy M."/>
            <person name="Boudet N."/>
            <person name="Castellano S."/>
            <person name="Anthouard V."/>
            <person name="Jubin C."/>
            <person name="Castelli V."/>
            <person name="Katinka M."/>
            <person name="Vacherie B."/>
            <person name="Biemont C."/>
            <person name="Skalli Z."/>
            <person name="Cattolico L."/>
            <person name="Poulain J."/>
            <person name="De Berardinis V."/>
            <person name="Cruaud C."/>
            <person name="Duprat S."/>
            <person name="Brottier P."/>
            <person name="Coutanceau J.-P."/>
            <person name="Gouzy J."/>
            <person name="Parra G."/>
            <person name="Lardier G."/>
            <person name="Chapple C."/>
            <person name="McKernan K.J."/>
            <person name="McEwan P."/>
            <person name="Bosak S."/>
            <person name="Kellis M."/>
            <person name="Volff J.-N."/>
            <person name="Guigo R."/>
            <person name="Zody M.C."/>
            <person name="Mesirov J."/>
            <person name="Lindblad-Toh K."/>
            <person name="Birren B."/>
            <person name="Nusbaum C."/>
            <person name="Kahn D."/>
            <person name="Robinson-Rechavi M."/>
            <person name="Laudet V."/>
            <person name="Schachter V."/>
            <person name="Quetier F."/>
            <person name="Saurin W."/>
            <person name="Scarpelli C."/>
            <person name="Wincker P."/>
            <person name="Lander E.S."/>
            <person name="Weissenbach J."/>
            <person name="Roest Crollius H."/>
        </authorList>
    </citation>
    <scope>NUCLEOTIDE SEQUENCE [LARGE SCALE GENOMIC DNA]</scope>
</reference>
<dbReference type="SMART" id="SM00721">
    <property type="entry name" value="BAR"/>
    <property type="match status" value="1"/>
</dbReference>
<dbReference type="InterPro" id="IPR050384">
    <property type="entry name" value="Endophilin_SH3RF"/>
</dbReference>
<dbReference type="Pfam" id="PF14604">
    <property type="entry name" value="SH3_9"/>
    <property type="match status" value="1"/>
</dbReference>
<dbReference type="SMART" id="SM00326">
    <property type="entry name" value="SH3"/>
    <property type="match status" value="1"/>
</dbReference>
<dbReference type="SUPFAM" id="SSF50044">
    <property type="entry name" value="SH3-domain"/>
    <property type="match status" value="1"/>
</dbReference>
<dbReference type="Gene3D" id="2.30.30.40">
    <property type="entry name" value="SH3 Domains"/>
    <property type="match status" value="1"/>
</dbReference>
<feature type="non-terminal residue" evidence="5">
    <location>
        <position position="1"/>
    </location>
</feature>